<sequence>MATPQTVWAMLEEQAGKHPGGLAVHDASDIGKGQDFSYRELHDRALRTAAFLESNGIKAGDSVALLIPNCIYWLDVFFAAARTGALLVPLNTRYRENEIHHLLETSKAKILFTAAQFESVDFTDRLHGALSDGSLPSCLEHVVDYSDTLDNLPGGITLHASTSPLNREPTSSSASVGTSNPLIVFGTSGTTSAPKLAIHTNETTLPHLRASTACFDVPPGRFQLSVLSLSGTFGFVPAMAGLLHGIPLALLPIYNTERVLESIATLPIHLIVAAEGSLRDLLDTLTPQNCGGLAQLITAGLAIQDIVDKASALNITARNVYGSSEVFAFAGSALVSTDREHRCLPGGDVVNPSMRIRVIDRETGNTLPVGEVGELQFKGGSLFTHYLNNPEATQKAFTEDGWFKTNDAAKLLAESTFEYLSRGNDTLRLGGYSVAFVEIESAIESMSGVKQAQVVGVKDERSGDDIAVAFVLAEGVNTPNASSIITHCKANLASFKVPKHVEIVAQYPTTPSANGDKVRRDSLRQQARDILSHLNEEGSDHVSA</sequence>
<dbReference type="InterPro" id="IPR025110">
    <property type="entry name" value="AMP-bd_C"/>
</dbReference>
<feature type="domain" description="AMP-dependent synthetase/ligase" evidence="1">
    <location>
        <begin position="11"/>
        <end position="387"/>
    </location>
</feature>
<evidence type="ECO:0000313" key="3">
    <source>
        <dbReference type="EMBL" id="MDH4572850.1"/>
    </source>
</evidence>
<protein>
    <submittedName>
        <fullName evidence="3">Uncharacterized protein</fullName>
    </submittedName>
</protein>
<accession>A0ABT6I6G5</accession>
<dbReference type="RefSeq" id="WP_110717868.1">
    <property type="nucleotide sequence ID" value="NZ_PGFS01000001.1"/>
</dbReference>
<dbReference type="Proteomes" id="UP001162135">
    <property type="component" value="Unassembled WGS sequence"/>
</dbReference>
<dbReference type="PANTHER" id="PTHR43767">
    <property type="entry name" value="LONG-CHAIN-FATTY-ACID--COA LIGASE"/>
    <property type="match status" value="1"/>
</dbReference>
<dbReference type="InterPro" id="IPR000873">
    <property type="entry name" value="AMP-dep_synth/lig_dom"/>
</dbReference>
<reference evidence="3" key="1">
    <citation type="journal article" date="2015" name="Antonie Van Leeuwenhoek">
        <title>Comparative 16S rRNA signatures and multilocus sequence analysis for the genus Salinicola and description of Salinicola acroporae sp. nov., isolated from coral Acropora digitifera.</title>
        <authorList>
            <person name="Lepcha R.T."/>
            <person name="Poddar A."/>
            <person name="Schumann P."/>
            <person name="Das S.K."/>
        </authorList>
    </citation>
    <scope>NUCLEOTIDE SEQUENCE</scope>
    <source>
        <strain evidence="3">S4-41</strain>
    </source>
</reference>
<dbReference type="PROSITE" id="PS00455">
    <property type="entry name" value="AMP_BINDING"/>
    <property type="match status" value="1"/>
</dbReference>
<organism evidence="3 4">
    <name type="scientific">Salinicola acroporae</name>
    <dbReference type="NCBI Taxonomy" id="1541440"/>
    <lineage>
        <taxon>Bacteria</taxon>
        <taxon>Pseudomonadati</taxon>
        <taxon>Pseudomonadota</taxon>
        <taxon>Gammaproteobacteria</taxon>
        <taxon>Oceanospirillales</taxon>
        <taxon>Halomonadaceae</taxon>
        <taxon>Salinicola</taxon>
    </lineage>
</organism>
<dbReference type="InterPro" id="IPR042099">
    <property type="entry name" value="ANL_N_sf"/>
</dbReference>
<dbReference type="EMBL" id="PGFS01000001">
    <property type="protein sequence ID" value="MDH4572850.1"/>
    <property type="molecule type" value="Genomic_DNA"/>
</dbReference>
<proteinExistence type="predicted"/>
<dbReference type="InterPro" id="IPR045851">
    <property type="entry name" value="AMP-bd_C_sf"/>
</dbReference>
<dbReference type="Gene3D" id="3.30.300.30">
    <property type="match status" value="1"/>
</dbReference>
<dbReference type="InterPro" id="IPR050237">
    <property type="entry name" value="ATP-dep_AMP-bd_enzyme"/>
</dbReference>
<evidence type="ECO:0000259" key="2">
    <source>
        <dbReference type="Pfam" id="PF13193"/>
    </source>
</evidence>
<dbReference type="Gene3D" id="3.40.50.12780">
    <property type="entry name" value="N-terminal domain of ligase-like"/>
    <property type="match status" value="1"/>
</dbReference>
<feature type="domain" description="AMP-binding enzyme C-terminal" evidence="2">
    <location>
        <begin position="438"/>
        <end position="513"/>
    </location>
</feature>
<dbReference type="Pfam" id="PF13193">
    <property type="entry name" value="AMP-binding_C"/>
    <property type="match status" value="1"/>
</dbReference>
<name>A0ABT6I6G5_9GAMM</name>
<dbReference type="InterPro" id="IPR020845">
    <property type="entry name" value="AMP-binding_CS"/>
</dbReference>
<comment type="caution">
    <text evidence="3">The sequence shown here is derived from an EMBL/GenBank/DDBJ whole genome shotgun (WGS) entry which is preliminary data.</text>
</comment>
<evidence type="ECO:0000313" key="4">
    <source>
        <dbReference type="Proteomes" id="UP001162135"/>
    </source>
</evidence>
<reference evidence="3" key="2">
    <citation type="submission" date="2017-11" db="EMBL/GenBank/DDBJ databases">
        <authorList>
            <person name="Das S.K."/>
        </authorList>
    </citation>
    <scope>NUCLEOTIDE SEQUENCE</scope>
    <source>
        <strain evidence="3">S4-41</strain>
    </source>
</reference>
<dbReference type="SUPFAM" id="SSF56801">
    <property type="entry name" value="Acetyl-CoA synthetase-like"/>
    <property type="match status" value="1"/>
</dbReference>
<keyword evidence="4" id="KW-1185">Reference proteome</keyword>
<dbReference type="Pfam" id="PF00501">
    <property type="entry name" value="AMP-binding"/>
    <property type="match status" value="1"/>
</dbReference>
<gene>
    <name evidence="3" type="ORF">CUR86_10575</name>
</gene>
<dbReference type="PANTHER" id="PTHR43767:SF1">
    <property type="entry name" value="NONRIBOSOMAL PEPTIDE SYNTHASE PES1 (EUROFUNG)-RELATED"/>
    <property type="match status" value="1"/>
</dbReference>
<evidence type="ECO:0000259" key="1">
    <source>
        <dbReference type="Pfam" id="PF00501"/>
    </source>
</evidence>